<dbReference type="PANTHER" id="PTHR37820:SF1">
    <property type="entry name" value="CELL DIVISION PROTEIN FTSQ"/>
    <property type="match status" value="1"/>
</dbReference>
<keyword evidence="2 8" id="KW-1003">Cell membrane</keyword>
<reference evidence="11 12" key="1">
    <citation type="submission" date="2016-10" db="EMBL/GenBank/DDBJ databases">
        <authorList>
            <person name="Varghese N."/>
            <person name="Submissions S."/>
        </authorList>
    </citation>
    <scope>NUCLEOTIDE SEQUENCE [LARGE SCALE GENOMIC DNA]</scope>
    <source>
        <strain evidence="11 12">DSM 20748</strain>
    </source>
</reference>
<dbReference type="InterPro" id="IPR050487">
    <property type="entry name" value="FtsQ_DivIB"/>
</dbReference>
<comment type="function">
    <text evidence="8">Cell division protein that may be involved in stabilizing or promoting the assembly of the division complex.</text>
</comment>
<dbReference type="EMBL" id="FNOS01000001">
    <property type="protein sequence ID" value="SDX33698.1"/>
    <property type="molecule type" value="Genomic_DNA"/>
</dbReference>
<feature type="domain" description="POTRA" evidence="10">
    <location>
        <begin position="51"/>
        <end position="119"/>
    </location>
</feature>
<evidence type="ECO:0000256" key="9">
    <source>
        <dbReference type="SAM" id="MobiDB-lite"/>
    </source>
</evidence>
<gene>
    <name evidence="8" type="primary">divIB</name>
    <name evidence="11" type="ORF">SAMN04488081_0208</name>
</gene>
<name>A0A1H3AWA1_9BACI</name>
<evidence type="ECO:0000256" key="4">
    <source>
        <dbReference type="ARBA" id="ARBA00022692"/>
    </source>
</evidence>
<dbReference type="Pfam" id="PF03799">
    <property type="entry name" value="FtsQ_DivIB_C"/>
    <property type="match status" value="1"/>
</dbReference>
<dbReference type="InterPro" id="IPR034746">
    <property type="entry name" value="POTRA"/>
</dbReference>
<organism evidence="11 12">
    <name type="scientific">Salimicrobium album</name>
    <dbReference type="NCBI Taxonomy" id="50717"/>
    <lineage>
        <taxon>Bacteria</taxon>
        <taxon>Bacillati</taxon>
        <taxon>Bacillota</taxon>
        <taxon>Bacilli</taxon>
        <taxon>Bacillales</taxon>
        <taxon>Bacillaceae</taxon>
        <taxon>Salimicrobium</taxon>
    </lineage>
</organism>
<dbReference type="HAMAP" id="MF_00912">
    <property type="entry name" value="DivIB"/>
    <property type="match status" value="1"/>
</dbReference>
<feature type="transmembrane region" description="Helical" evidence="8">
    <location>
        <begin position="29"/>
        <end position="46"/>
    </location>
</feature>
<dbReference type="PROSITE" id="PS51779">
    <property type="entry name" value="POTRA"/>
    <property type="match status" value="1"/>
</dbReference>
<keyword evidence="12" id="KW-1185">Reference proteome</keyword>
<dbReference type="InterPro" id="IPR013685">
    <property type="entry name" value="POTRA_FtsQ_type"/>
</dbReference>
<dbReference type="Pfam" id="PF08478">
    <property type="entry name" value="POTRA_1"/>
    <property type="match status" value="1"/>
</dbReference>
<evidence type="ECO:0000313" key="12">
    <source>
        <dbReference type="Proteomes" id="UP000198647"/>
    </source>
</evidence>
<comment type="similarity">
    <text evidence="8">Belongs to the FtsQ/DivIB family. DivIB subfamily.</text>
</comment>
<dbReference type="PANTHER" id="PTHR37820">
    <property type="entry name" value="CELL DIVISION PROTEIN DIVIB"/>
    <property type="match status" value="1"/>
</dbReference>
<dbReference type="Proteomes" id="UP000198647">
    <property type="component" value="Unassembled WGS sequence"/>
</dbReference>
<feature type="region of interest" description="Disordered" evidence="9">
    <location>
        <begin position="247"/>
        <end position="277"/>
    </location>
</feature>
<proteinExistence type="inferred from homology"/>
<protein>
    <recommendedName>
        <fullName evidence="8">Cell division protein DivIB</fullName>
    </recommendedName>
</protein>
<comment type="caution">
    <text evidence="11">The sequence shown here is derived from an EMBL/GenBank/DDBJ whole genome shotgun (WGS) entry which is preliminary data.</text>
</comment>
<keyword evidence="7 8" id="KW-0131">Cell cycle</keyword>
<evidence type="ECO:0000256" key="8">
    <source>
        <dbReference type="HAMAP-Rule" id="MF_00912"/>
    </source>
</evidence>
<keyword evidence="5 8" id="KW-1133">Transmembrane helix</keyword>
<evidence type="ECO:0000256" key="7">
    <source>
        <dbReference type="ARBA" id="ARBA00023306"/>
    </source>
</evidence>
<evidence type="ECO:0000256" key="5">
    <source>
        <dbReference type="ARBA" id="ARBA00022989"/>
    </source>
</evidence>
<dbReference type="Gene3D" id="3.10.20.310">
    <property type="entry name" value="membrane protein fhac"/>
    <property type="match status" value="1"/>
</dbReference>
<dbReference type="Gene3D" id="3.40.50.10960">
    <property type="match status" value="1"/>
</dbReference>
<evidence type="ECO:0000256" key="3">
    <source>
        <dbReference type="ARBA" id="ARBA00022618"/>
    </source>
</evidence>
<dbReference type="GO" id="GO:0051301">
    <property type="term" value="P:cell division"/>
    <property type="evidence" value="ECO:0007669"/>
    <property type="project" value="UniProtKB-KW"/>
</dbReference>
<dbReference type="InterPro" id="IPR005548">
    <property type="entry name" value="Cell_div_FtsQ/DivIB_C"/>
</dbReference>
<sequence>MKKEKNVVSIEERMPQLKERRKKKAARQLIFYLILLSLLIGIVIYLQSPLSHVRYVEVKGDEDLTKSEVKEVSGITGTSNLWGIDPTAVSDKIKGLPEVSSTEVRRTLTGGIEISLDEKHRIAYVKVEEQFAPILEDGTILGDALVENPGGDAPIFYGFPDNKHLTKLAKELNSLPASVSNLISEIHWMDEDERDRVRLYMSDGYTVIASVRQFSEKMPSYPSIVSQLDPDAEGVIHVGVGTYFESYAGGDKEQLETEEEQGNIPSEESPQEREEEG</sequence>
<keyword evidence="4 8" id="KW-0812">Transmembrane</keyword>
<accession>A0A1H3AWA1</accession>
<evidence type="ECO:0000256" key="1">
    <source>
        <dbReference type="ARBA" id="ARBA00004370"/>
    </source>
</evidence>
<evidence type="ECO:0000256" key="2">
    <source>
        <dbReference type="ARBA" id="ARBA00022475"/>
    </source>
</evidence>
<dbReference type="RefSeq" id="WP_093104957.1">
    <property type="nucleotide sequence ID" value="NZ_FNOS01000001.1"/>
</dbReference>
<evidence type="ECO:0000256" key="6">
    <source>
        <dbReference type="ARBA" id="ARBA00023136"/>
    </source>
</evidence>
<keyword evidence="3 8" id="KW-0132">Cell division</keyword>
<comment type="subcellular location">
    <subcellularLocation>
        <location evidence="8">Cell membrane</location>
        <topology evidence="8">Single-pass type II membrane protein</topology>
    </subcellularLocation>
    <subcellularLocation>
        <location evidence="1">Membrane</location>
    </subcellularLocation>
    <text evidence="8">Localizes to the division septum.</text>
</comment>
<keyword evidence="6 8" id="KW-0472">Membrane</keyword>
<evidence type="ECO:0000259" key="10">
    <source>
        <dbReference type="PROSITE" id="PS51779"/>
    </source>
</evidence>
<evidence type="ECO:0000313" key="11">
    <source>
        <dbReference type="EMBL" id="SDX33698.1"/>
    </source>
</evidence>
<dbReference type="InterPro" id="IPR026580">
    <property type="entry name" value="DivIB"/>
</dbReference>